<reference evidence="10 11" key="1">
    <citation type="journal article" date="2015" name="Genome Announc.">
        <title>Expanding the biotechnology potential of lactobacilli through comparative genomics of 213 strains and associated genera.</title>
        <authorList>
            <person name="Sun Z."/>
            <person name="Harris H.M."/>
            <person name="McCann A."/>
            <person name="Guo C."/>
            <person name="Argimon S."/>
            <person name="Zhang W."/>
            <person name="Yang X."/>
            <person name="Jeffery I.B."/>
            <person name="Cooney J.C."/>
            <person name="Kagawa T.F."/>
            <person name="Liu W."/>
            <person name="Song Y."/>
            <person name="Salvetti E."/>
            <person name="Wrobel A."/>
            <person name="Rasinkangas P."/>
            <person name="Parkhill J."/>
            <person name="Rea M.C."/>
            <person name="O'Sullivan O."/>
            <person name="Ritari J."/>
            <person name="Douillard F.P."/>
            <person name="Paul Ross R."/>
            <person name="Yang R."/>
            <person name="Briner A.E."/>
            <person name="Felis G.E."/>
            <person name="de Vos W.M."/>
            <person name="Barrangou R."/>
            <person name="Klaenhammer T.R."/>
            <person name="Caufield P.W."/>
            <person name="Cui Y."/>
            <person name="Zhang H."/>
            <person name="O'Toole P.W."/>
        </authorList>
    </citation>
    <scope>NUCLEOTIDE SEQUENCE [LARGE SCALE GENOMIC DNA]</scope>
    <source>
        <strain evidence="10 11">DSM 14340</strain>
    </source>
</reference>
<dbReference type="InterPro" id="IPR052170">
    <property type="entry name" value="M29_Exopeptidase"/>
</dbReference>
<evidence type="ECO:0000256" key="4">
    <source>
        <dbReference type="ARBA" id="ARBA00008236"/>
    </source>
</evidence>
<dbReference type="Gene3D" id="3.40.1830.10">
    <property type="entry name" value="Thermophilic metalloprotease (M29)"/>
    <property type="match status" value="1"/>
</dbReference>
<dbReference type="RefSeq" id="WP_025083584.1">
    <property type="nucleotide sequence ID" value="NZ_AZEX01000051.1"/>
</dbReference>
<sequence length="410" mass="44891">MTTFEHNLEKYAALTAKTGINVQSGDTIVIQIAVTQSQLARDITAACYDLGAAEVIIKWQDDLVDRLNMQHKDEDRLLNVPDFQTQEYDYWLEHGAKRISVMSSNPDNLKGLDSDRVAAVQKANGQAMLKVRQATQANKNSWIVIAAASPAWAHKVFPDDDLQTATDKLWTEIFKTTRIDQDDPIKAWEAHGHKLQAKAAELNAAQFKALHYTAPGTDITIGLPENHIWIGGPNESSDGRPFVANMPTEEVFSAADANNINGYISSTKPLSYAGNTLNNMKFTFENGRVIKATAEEGNDVLQKLLQTDAGVKSLGEVALVPDPSPISQSKITFFNTLFDENASNHLALGSAYAFSIEGGTKMTEEQLKAAGLNRSQAHVDFMVGSSQMNIDGIKHDGSVVPVFRNGDWAD</sequence>
<dbReference type="PANTHER" id="PTHR34448:SF3">
    <property type="entry name" value="AMINOPEPTIDASE AMPS"/>
    <property type="match status" value="1"/>
</dbReference>
<keyword evidence="6" id="KW-0645">Protease</keyword>
<keyword evidence="7" id="KW-0479">Metal-binding</keyword>
<organism evidence="10 11">
    <name type="scientific">Latilactobacillus fuchuensis DSM 14340 = JCM 11249</name>
    <dbReference type="NCBI Taxonomy" id="1423747"/>
    <lineage>
        <taxon>Bacteria</taxon>
        <taxon>Bacillati</taxon>
        <taxon>Bacillota</taxon>
        <taxon>Bacilli</taxon>
        <taxon>Lactobacillales</taxon>
        <taxon>Lactobacillaceae</taxon>
        <taxon>Latilactobacillus</taxon>
    </lineage>
</organism>
<comment type="caution">
    <text evidence="10">The sequence shown here is derived from an EMBL/GenBank/DDBJ whole genome shotgun (WGS) entry which is preliminary data.</text>
</comment>
<evidence type="ECO:0000313" key="10">
    <source>
        <dbReference type="EMBL" id="KRL59305.1"/>
    </source>
</evidence>
<dbReference type="eggNOG" id="COG2309">
    <property type="taxonomic scope" value="Bacteria"/>
</dbReference>
<dbReference type="GO" id="GO:0008237">
    <property type="term" value="F:metallopeptidase activity"/>
    <property type="evidence" value="ECO:0007669"/>
    <property type="project" value="UniProtKB-KW"/>
</dbReference>
<evidence type="ECO:0000256" key="5">
    <source>
        <dbReference type="ARBA" id="ARBA00022438"/>
    </source>
</evidence>
<dbReference type="GO" id="GO:0006508">
    <property type="term" value="P:proteolysis"/>
    <property type="evidence" value="ECO:0007669"/>
    <property type="project" value="UniProtKB-KW"/>
</dbReference>
<keyword evidence="9" id="KW-0482">Metalloprotease</keyword>
<comment type="similarity">
    <text evidence="4">Belongs to the peptidase M29 family.</text>
</comment>
<dbReference type="AlphaFoldDB" id="A0A0R1RS73"/>
<protein>
    <submittedName>
        <fullName evidence="10">Aminopeptidase pepS</fullName>
    </submittedName>
</protein>
<evidence type="ECO:0000256" key="8">
    <source>
        <dbReference type="ARBA" id="ARBA00022801"/>
    </source>
</evidence>
<accession>A0A0R1RS73</accession>
<dbReference type="SUPFAM" id="SSF144052">
    <property type="entry name" value="Thermophilic metalloprotease-like"/>
    <property type="match status" value="1"/>
</dbReference>
<dbReference type="InterPro" id="IPR035097">
    <property type="entry name" value="M29_N-terminal"/>
</dbReference>
<evidence type="ECO:0000256" key="6">
    <source>
        <dbReference type="ARBA" id="ARBA00022670"/>
    </source>
</evidence>
<dbReference type="Proteomes" id="UP000051264">
    <property type="component" value="Unassembled WGS sequence"/>
</dbReference>
<dbReference type="PANTHER" id="PTHR34448">
    <property type="entry name" value="AMINOPEPTIDASE"/>
    <property type="match status" value="1"/>
</dbReference>
<dbReference type="PATRIC" id="fig|1423747.3.peg.1773"/>
<gene>
    <name evidence="10" type="ORF">FC69_GL001744</name>
</gene>
<evidence type="ECO:0000256" key="9">
    <source>
        <dbReference type="ARBA" id="ARBA00023049"/>
    </source>
</evidence>
<keyword evidence="5 10" id="KW-0031">Aminopeptidase</keyword>
<name>A0A0R1RS73_9LACO</name>
<dbReference type="GO" id="GO:0046872">
    <property type="term" value="F:metal ion binding"/>
    <property type="evidence" value="ECO:0007669"/>
    <property type="project" value="UniProtKB-KW"/>
</dbReference>
<proteinExistence type="inferred from homology"/>
<evidence type="ECO:0000256" key="2">
    <source>
        <dbReference type="ARBA" id="ARBA00001946"/>
    </source>
</evidence>
<dbReference type="InterPro" id="IPR000787">
    <property type="entry name" value="Peptidase_M29"/>
</dbReference>
<dbReference type="EMBL" id="AZEX01000051">
    <property type="protein sequence ID" value="KRL59305.1"/>
    <property type="molecule type" value="Genomic_DNA"/>
</dbReference>
<dbReference type="Pfam" id="PF02073">
    <property type="entry name" value="Peptidase_M29"/>
    <property type="match status" value="1"/>
</dbReference>
<evidence type="ECO:0000313" key="11">
    <source>
        <dbReference type="Proteomes" id="UP000051264"/>
    </source>
</evidence>
<comment type="cofactor">
    <cofactor evidence="1">
        <name>Co(2+)</name>
        <dbReference type="ChEBI" id="CHEBI:48828"/>
    </cofactor>
</comment>
<dbReference type="OrthoDB" id="9803993at2"/>
<comment type="cofactor">
    <cofactor evidence="2">
        <name>Mg(2+)</name>
        <dbReference type="ChEBI" id="CHEBI:18420"/>
    </cofactor>
</comment>
<keyword evidence="8" id="KW-0378">Hydrolase</keyword>
<comment type="cofactor">
    <cofactor evidence="3">
        <name>Zn(2+)</name>
        <dbReference type="ChEBI" id="CHEBI:29105"/>
    </cofactor>
</comment>
<dbReference type="GO" id="GO:0004177">
    <property type="term" value="F:aminopeptidase activity"/>
    <property type="evidence" value="ECO:0007669"/>
    <property type="project" value="UniProtKB-KW"/>
</dbReference>
<evidence type="ECO:0000256" key="3">
    <source>
        <dbReference type="ARBA" id="ARBA00001947"/>
    </source>
</evidence>
<dbReference type="STRING" id="1423747.FC69_GL001744"/>
<evidence type="ECO:0000256" key="7">
    <source>
        <dbReference type="ARBA" id="ARBA00022723"/>
    </source>
</evidence>
<evidence type="ECO:0000256" key="1">
    <source>
        <dbReference type="ARBA" id="ARBA00001941"/>
    </source>
</evidence>
<dbReference type="PRINTS" id="PR00919">
    <property type="entry name" value="THERMOPTASE"/>
</dbReference>